<evidence type="ECO:0000256" key="3">
    <source>
        <dbReference type="ARBA" id="ARBA00022630"/>
    </source>
</evidence>
<comment type="similarity">
    <text evidence="2 6">Belongs to the ETF-QO/FixC family.</text>
</comment>
<sequence>MAIPQVPRTLLAGVSNAHSLEHIIPGFAESAPVERLITHEKLAFMTEKSAMTMDYCNGDETSPSQRSYSVLRSKFDAWLMEQAEEAGAQLITGIRVDNLVQRDGKVVGVEADGDVIEAKTVILADG</sequence>
<dbReference type="Gene3D" id="3.50.50.60">
    <property type="entry name" value="FAD/NAD(P)-binding domain"/>
    <property type="match status" value="1"/>
</dbReference>
<evidence type="ECO:0000256" key="4">
    <source>
        <dbReference type="ARBA" id="ARBA00022827"/>
    </source>
</evidence>
<keyword evidence="5 6" id="KW-0560">Oxidoreductase</keyword>
<comment type="function">
    <text evidence="6">Part of an electron transfer system.</text>
</comment>
<evidence type="ECO:0000256" key="2">
    <source>
        <dbReference type="ARBA" id="ARBA00006796"/>
    </source>
</evidence>
<dbReference type="SUPFAM" id="SSF51905">
    <property type="entry name" value="FAD/NAD(P)-binding domain"/>
    <property type="match status" value="1"/>
</dbReference>
<dbReference type="EMBL" id="UGED01000013">
    <property type="protein sequence ID" value="STM08288.1"/>
    <property type="molecule type" value="Genomic_DNA"/>
</dbReference>
<dbReference type="InterPro" id="IPR036188">
    <property type="entry name" value="FAD/NAD-bd_sf"/>
</dbReference>
<dbReference type="InterPro" id="IPR039651">
    <property type="entry name" value="FixC-like"/>
</dbReference>
<keyword evidence="3 6" id="KW-0285">Flavoprotein</keyword>
<dbReference type="AlphaFoldDB" id="A0A377CW71"/>
<dbReference type="Proteomes" id="UP000254052">
    <property type="component" value="Unassembled WGS sequence"/>
</dbReference>
<accession>A0A377CW71</accession>
<dbReference type="GO" id="GO:0016491">
    <property type="term" value="F:oxidoreductase activity"/>
    <property type="evidence" value="ECO:0007669"/>
    <property type="project" value="UniProtKB-UniRule"/>
</dbReference>
<reference evidence="7 8" key="1">
    <citation type="submission" date="2018-06" db="EMBL/GenBank/DDBJ databases">
        <authorList>
            <consortium name="Pathogen Informatics"/>
            <person name="Doyle S."/>
        </authorList>
    </citation>
    <scope>NUCLEOTIDE SEQUENCE [LARGE SCALE GENOMIC DNA]</scope>
    <source>
        <strain evidence="7 8">NCTC9962</strain>
    </source>
</reference>
<comment type="cofactor">
    <cofactor evidence="1 6">
        <name>FAD</name>
        <dbReference type="ChEBI" id="CHEBI:57692"/>
    </cofactor>
</comment>
<name>A0A377CW71_ECOLX</name>
<evidence type="ECO:0000313" key="8">
    <source>
        <dbReference type="Proteomes" id="UP000254052"/>
    </source>
</evidence>
<dbReference type="PANTHER" id="PTHR43624">
    <property type="entry name" value="ELECTRON TRANSFER FLAVOPROTEIN-QUINONE OXIDOREDUCTASE YDIS-RELATED"/>
    <property type="match status" value="1"/>
</dbReference>
<gene>
    <name evidence="7" type="primary">fixC_3</name>
    <name evidence="7" type="ORF">NCTC9962_05881</name>
</gene>
<proteinExistence type="inferred from homology"/>
<evidence type="ECO:0000313" key="7">
    <source>
        <dbReference type="EMBL" id="STM08288.1"/>
    </source>
</evidence>
<dbReference type="PANTHER" id="PTHR43624:SF1">
    <property type="entry name" value="PROTEIN FIXC"/>
    <property type="match status" value="1"/>
</dbReference>
<evidence type="ECO:0000256" key="1">
    <source>
        <dbReference type="ARBA" id="ARBA00001974"/>
    </source>
</evidence>
<keyword evidence="4 6" id="KW-0274">FAD</keyword>
<evidence type="ECO:0000256" key="5">
    <source>
        <dbReference type="ARBA" id="ARBA00023002"/>
    </source>
</evidence>
<organism evidence="7 8">
    <name type="scientific">Escherichia coli</name>
    <dbReference type="NCBI Taxonomy" id="562"/>
    <lineage>
        <taxon>Bacteria</taxon>
        <taxon>Pseudomonadati</taxon>
        <taxon>Pseudomonadota</taxon>
        <taxon>Gammaproteobacteria</taxon>
        <taxon>Enterobacterales</taxon>
        <taxon>Enterobacteriaceae</taxon>
        <taxon>Escherichia</taxon>
    </lineage>
</organism>
<dbReference type="GO" id="GO:0071949">
    <property type="term" value="F:FAD binding"/>
    <property type="evidence" value="ECO:0007669"/>
    <property type="project" value="UniProtKB-UniRule"/>
</dbReference>
<evidence type="ECO:0000256" key="6">
    <source>
        <dbReference type="RuleBase" id="RU366069"/>
    </source>
</evidence>
<protein>
    <recommendedName>
        <fullName evidence="6">Protein FixC</fullName>
    </recommendedName>
</protein>